<accession>A0AAV9CPF4</accession>
<keyword evidence="8" id="KW-0496">Mitochondrion</keyword>
<reference evidence="16" key="1">
    <citation type="journal article" date="2023" name="Nat. Commun.">
        <title>Diploid and tetraploid genomes of Acorus and the evolution of monocots.</title>
        <authorList>
            <person name="Ma L."/>
            <person name="Liu K.W."/>
            <person name="Li Z."/>
            <person name="Hsiao Y.Y."/>
            <person name="Qi Y."/>
            <person name="Fu T."/>
            <person name="Tang G.D."/>
            <person name="Zhang D."/>
            <person name="Sun W.H."/>
            <person name="Liu D.K."/>
            <person name="Li Y."/>
            <person name="Chen G.Z."/>
            <person name="Liu X.D."/>
            <person name="Liao X.Y."/>
            <person name="Jiang Y.T."/>
            <person name="Yu X."/>
            <person name="Hao Y."/>
            <person name="Huang J."/>
            <person name="Zhao X.W."/>
            <person name="Ke S."/>
            <person name="Chen Y.Y."/>
            <person name="Wu W.L."/>
            <person name="Hsu J.L."/>
            <person name="Lin Y.F."/>
            <person name="Huang M.D."/>
            <person name="Li C.Y."/>
            <person name="Huang L."/>
            <person name="Wang Z.W."/>
            <person name="Zhao X."/>
            <person name="Zhong W.Y."/>
            <person name="Peng D.H."/>
            <person name="Ahmad S."/>
            <person name="Lan S."/>
            <person name="Zhang J.S."/>
            <person name="Tsai W.C."/>
            <person name="Van de Peer Y."/>
            <person name="Liu Z.J."/>
        </authorList>
    </citation>
    <scope>NUCLEOTIDE SEQUENCE</scope>
    <source>
        <strain evidence="16">CP</strain>
    </source>
</reference>
<reference evidence="16" key="2">
    <citation type="submission" date="2023-06" db="EMBL/GenBank/DDBJ databases">
        <authorList>
            <person name="Ma L."/>
            <person name="Liu K.-W."/>
            <person name="Li Z."/>
            <person name="Hsiao Y.-Y."/>
            <person name="Qi Y."/>
            <person name="Fu T."/>
            <person name="Tang G."/>
            <person name="Zhang D."/>
            <person name="Sun W.-H."/>
            <person name="Liu D.-K."/>
            <person name="Li Y."/>
            <person name="Chen G.-Z."/>
            <person name="Liu X.-D."/>
            <person name="Liao X.-Y."/>
            <person name="Jiang Y.-T."/>
            <person name="Yu X."/>
            <person name="Hao Y."/>
            <person name="Huang J."/>
            <person name="Zhao X.-W."/>
            <person name="Ke S."/>
            <person name="Chen Y.-Y."/>
            <person name="Wu W.-L."/>
            <person name="Hsu J.-L."/>
            <person name="Lin Y.-F."/>
            <person name="Huang M.-D."/>
            <person name="Li C.-Y."/>
            <person name="Huang L."/>
            <person name="Wang Z.-W."/>
            <person name="Zhao X."/>
            <person name="Zhong W.-Y."/>
            <person name="Peng D.-H."/>
            <person name="Ahmad S."/>
            <person name="Lan S."/>
            <person name="Zhang J.-S."/>
            <person name="Tsai W.-C."/>
            <person name="Van De Peer Y."/>
            <person name="Liu Z.-J."/>
        </authorList>
    </citation>
    <scope>NUCLEOTIDE SEQUENCE</scope>
    <source>
        <strain evidence="16">CP</strain>
        <tissue evidence="16">Leaves</tissue>
    </source>
</reference>
<evidence type="ECO:0000256" key="5">
    <source>
        <dbReference type="ARBA" id="ARBA00022553"/>
    </source>
</evidence>
<feature type="compositionally biased region" description="Polar residues" evidence="14">
    <location>
        <begin position="1"/>
        <end position="10"/>
    </location>
</feature>
<evidence type="ECO:0000256" key="9">
    <source>
        <dbReference type="ARBA" id="ARBA00023242"/>
    </source>
</evidence>
<evidence type="ECO:0000256" key="1">
    <source>
        <dbReference type="ARBA" id="ARBA00004123"/>
    </source>
</evidence>
<evidence type="ECO:0000256" key="6">
    <source>
        <dbReference type="ARBA" id="ARBA00022843"/>
    </source>
</evidence>
<dbReference type="Pfam" id="PF13891">
    <property type="entry name" value="zf-C3HC3H_KANSL2"/>
    <property type="match status" value="1"/>
</dbReference>
<keyword evidence="9" id="KW-0539">Nucleus</keyword>
<evidence type="ECO:0000313" key="16">
    <source>
        <dbReference type="EMBL" id="KAK1290715.1"/>
    </source>
</evidence>
<comment type="subunit">
    <text evidence="13">Component of the NSL complex at least composed of KAT8/MOF, KANSL1, KANSL2, KANSL3, MCRS1, PHF20, OGT1/OGT, WDR5 and HCFC1.</text>
</comment>
<evidence type="ECO:0000256" key="13">
    <source>
        <dbReference type="ARBA" id="ARBA00093543"/>
    </source>
</evidence>
<dbReference type="PANTHER" id="PTHR13453">
    <property type="entry name" value="KAT8 REGULATORY NSL COMPLEX SUBUNIT 2"/>
    <property type="match status" value="1"/>
</dbReference>
<evidence type="ECO:0000256" key="2">
    <source>
        <dbReference type="ARBA" id="ARBA00004173"/>
    </source>
</evidence>
<dbReference type="GO" id="GO:0044545">
    <property type="term" value="C:NSL complex"/>
    <property type="evidence" value="ECO:0007669"/>
    <property type="project" value="TreeGrafter"/>
</dbReference>
<evidence type="ECO:0000256" key="12">
    <source>
        <dbReference type="ARBA" id="ARBA00093359"/>
    </source>
</evidence>
<dbReference type="InterPro" id="IPR025927">
    <property type="entry name" value="Znf_KANL2-like"/>
</dbReference>
<comment type="subcellular location">
    <subcellularLocation>
        <location evidence="2">Mitochondrion</location>
    </subcellularLocation>
    <subcellularLocation>
        <location evidence="1">Nucleus</location>
    </subcellularLocation>
</comment>
<evidence type="ECO:0000256" key="10">
    <source>
        <dbReference type="ARBA" id="ARBA00032947"/>
    </source>
</evidence>
<organism evidence="16 17">
    <name type="scientific">Acorus calamus</name>
    <name type="common">Sweet flag</name>
    <dbReference type="NCBI Taxonomy" id="4465"/>
    <lineage>
        <taxon>Eukaryota</taxon>
        <taxon>Viridiplantae</taxon>
        <taxon>Streptophyta</taxon>
        <taxon>Embryophyta</taxon>
        <taxon>Tracheophyta</taxon>
        <taxon>Spermatophyta</taxon>
        <taxon>Magnoliopsida</taxon>
        <taxon>Liliopsida</taxon>
        <taxon>Acoraceae</taxon>
        <taxon>Acorus</taxon>
    </lineage>
</organism>
<evidence type="ECO:0000313" key="17">
    <source>
        <dbReference type="Proteomes" id="UP001180020"/>
    </source>
</evidence>
<dbReference type="PANTHER" id="PTHR13453:SF1">
    <property type="entry name" value="KAT8 REGULATORY NSL COMPLEX SUBUNIT 2"/>
    <property type="match status" value="1"/>
</dbReference>
<dbReference type="InterPro" id="IPR026316">
    <property type="entry name" value="NSL2"/>
</dbReference>
<evidence type="ECO:0000256" key="3">
    <source>
        <dbReference type="ARBA" id="ARBA00015508"/>
    </source>
</evidence>
<evidence type="ECO:0000256" key="7">
    <source>
        <dbReference type="ARBA" id="ARBA00022853"/>
    </source>
</evidence>
<keyword evidence="7" id="KW-0156">Chromatin regulator</keyword>
<dbReference type="AlphaFoldDB" id="A0AAV9CPF4"/>
<feature type="region of interest" description="Disordered" evidence="14">
    <location>
        <begin position="1"/>
        <end position="47"/>
    </location>
</feature>
<dbReference type="GO" id="GO:0005739">
    <property type="term" value="C:mitochondrion"/>
    <property type="evidence" value="ECO:0007669"/>
    <property type="project" value="UniProtKB-SubCell"/>
</dbReference>
<evidence type="ECO:0000256" key="11">
    <source>
        <dbReference type="ARBA" id="ARBA00033378"/>
    </source>
</evidence>
<dbReference type="GO" id="GO:0006325">
    <property type="term" value="P:chromatin organization"/>
    <property type="evidence" value="ECO:0007669"/>
    <property type="project" value="UniProtKB-KW"/>
</dbReference>
<keyword evidence="6" id="KW-0832">Ubl conjugation</keyword>
<evidence type="ECO:0000256" key="14">
    <source>
        <dbReference type="SAM" id="MobiDB-lite"/>
    </source>
</evidence>
<keyword evidence="5" id="KW-0597">Phosphoprotein</keyword>
<name>A0AAV9CPF4_ACOCL</name>
<evidence type="ECO:0000256" key="4">
    <source>
        <dbReference type="ARBA" id="ARBA00022499"/>
    </source>
</evidence>
<evidence type="ECO:0000259" key="15">
    <source>
        <dbReference type="Pfam" id="PF13891"/>
    </source>
</evidence>
<sequence length="338" mass="38133">MGSVSKTTPSKPLKRVPSLPQINQETQPKKPINGIPESEAPPSGATPMVVEDAAPGALLSRYEVVQRRSRRVKQLARYYTRQYWALVEEVRVKHREYYWKFGKSPIVKEEEEEEEEEKVGVLKAEDGGGGGGEGKLGLGLGFEEGVKEEKISRCLISGCHLRAMALTSYCASHILSDQKQTLYKSCTFVIKSTQNGLVTCGKPVLRSVVPTLCTFHFQKAQKQVAQALKKAGLNNIQSPNKPAPKLHVLVAELWQVNDMLQVGRKNTHVQEKKNKYFSDSHVQAGRTFITRVCLREVLFKDELQDDALDIWFAILEEENVETKWLYIYSWAQDAPRMS</sequence>
<dbReference type="GO" id="GO:0005634">
    <property type="term" value="C:nucleus"/>
    <property type="evidence" value="ECO:0007669"/>
    <property type="project" value="UniProtKB-SubCell"/>
</dbReference>
<evidence type="ECO:0000256" key="8">
    <source>
        <dbReference type="ARBA" id="ARBA00023128"/>
    </source>
</evidence>
<comment type="function">
    <text evidence="12">Non-catalytic component of the NSL histone acetyltransferase complex, a multiprotein complex that mediates histone H4 acetylation at 'Lys-5'- and 'Lys-8' (H4K5ac and H4K8ac) at transcription start sites and promotes transcription initiation. Required for NSL complex stability and for transcription of intraciliary transport genes in both ciliated and non-ciliated cells by regulating histone H4 acetylation at 'Lys-5'- and 'Lys-12' (H4K5ac and H4K12ac). This is necessary for cilium assembly in ciliated cells and for organization of the microtubule cytoskeleton in non-ciliated cells. Required within the NSL complex to maintain nuclear architecture stability by promoting KAT8-mediated acetylation of lamin LMNA.</text>
</comment>
<dbReference type="Proteomes" id="UP001180020">
    <property type="component" value="Unassembled WGS sequence"/>
</dbReference>
<keyword evidence="4" id="KW-1017">Isopeptide bond</keyword>
<gene>
    <name evidence="16" type="ORF">QJS10_CPB18g00417</name>
</gene>
<comment type="caution">
    <text evidence="16">The sequence shown here is derived from an EMBL/GenBank/DDBJ whole genome shotgun (WGS) entry which is preliminary data.</text>
</comment>
<keyword evidence="17" id="KW-1185">Reference proteome</keyword>
<feature type="domain" description="KANL2-like probable zinc-finger" evidence="15">
    <location>
        <begin position="156"/>
        <end position="217"/>
    </location>
</feature>
<dbReference type="EMBL" id="JAUJYO010000018">
    <property type="protein sequence ID" value="KAK1290715.1"/>
    <property type="molecule type" value="Genomic_DNA"/>
</dbReference>
<proteinExistence type="predicted"/>
<protein>
    <recommendedName>
        <fullName evidence="3">KAT8 regulatory NSL complex subunit 2</fullName>
    </recommendedName>
    <alternativeName>
        <fullName evidence="11">NSL complex protein NSL2</fullName>
    </alternativeName>
    <alternativeName>
        <fullName evidence="10">Non-specific lethal 2 homolog</fullName>
    </alternativeName>
</protein>